<gene>
    <name evidence="1" type="primary">ispF</name>
    <name evidence="4" type="ORF">G4Z02_03775</name>
</gene>
<evidence type="ECO:0000256" key="1">
    <source>
        <dbReference type="HAMAP-Rule" id="MF_00107"/>
    </source>
</evidence>
<organism evidence="4 5">
    <name type="scientific">Candidatus Xianfuyuplasma coldseepsis</name>
    <dbReference type="NCBI Taxonomy" id="2782163"/>
    <lineage>
        <taxon>Bacteria</taxon>
        <taxon>Bacillati</taxon>
        <taxon>Mycoplasmatota</taxon>
        <taxon>Mollicutes</taxon>
        <taxon>Candidatus Izemoplasmatales</taxon>
        <taxon>Candidatus Izemoplasmataceae</taxon>
        <taxon>Candidatus Xianfuyuplasma</taxon>
    </lineage>
</organism>
<dbReference type="Gene3D" id="3.30.1330.50">
    <property type="entry name" value="2-C-methyl-D-erythritol 2,4-cyclodiphosphate synthase"/>
    <property type="match status" value="1"/>
</dbReference>
<name>A0A7L7KQE5_9MOLU</name>
<dbReference type="InterPro" id="IPR003526">
    <property type="entry name" value="MECDP_synthase"/>
</dbReference>
<feature type="binding site" evidence="1">
    <location>
        <begin position="9"/>
        <end position="11"/>
    </location>
    <ligand>
        <name>4-CDP-2-C-methyl-D-erythritol 2-phosphate</name>
        <dbReference type="ChEBI" id="CHEBI:57919"/>
    </ligand>
</feature>
<dbReference type="HAMAP" id="MF_00107">
    <property type="entry name" value="IspF"/>
    <property type="match status" value="1"/>
</dbReference>
<evidence type="ECO:0000259" key="3">
    <source>
        <dbReference type="Pfam" id="PF02542"/>
    </source>
</evidence>
<feature type="binding site" evidence="1">
    <location>
        <begin position="133"/>
        <end position="136"/>
    </location>
    <ligand>
        <name>4-CDP-2-C-methyl-D-erythritol 2-phosphate</name>
        <dbReference type="ChEBI" id="CHEBI:57919"/>
    </ligand>
</feature>
<feature type="binding site" evidence="1">
    <location>
        <position position="9"/>
    </location>
    <ligand>
        <name>a divalent metal cation</name>
        <dbReference type="ChEBI" id="CHEBI:60240"/>
    </ligand>
</feature>
<dbReference type="AlphaFoldDB" id="A0A7L7KQE5"/>
<dbReference type="RefSeq" id="WP_258878529.1">
    <property type="nucleotide sequence ID" value="NZ_CP048914.1"/>
</dbReference>
<comment type="cofactor">
    <cofactor evidence="1">
        <name>a divalent metal cation</name>
        <dbReference type="ChEBI" id="CHEBI:60240"/>
    </cofactor>
    <text evidence="1">Binds 1 divalent metal cation per subunit.</text>
</comment>
<dbReference type="NCBIfam" id="TIGR00151">
    <property type="entry name" value="ispF"/>
    <property type="match status" value="1"/>
</dbReference>
<dbReference type="SUPFAM" id="SSF69765">
    <property type="entry name" value="IpsF-like"/>
    <property type="match status" value="1"/>
</dbReference>
<dbReference type="PANTHER" id="PTHR43181">
    <property type="entry name" value="2-C-METHYL-D-ERYTHRITOL 2,4-CYCLODIPHOSPHATE SYNTHASE, CHLOROPLASTIC"/>
    <property type="match status" value="1"/>
</dbReference>
<dbReference type="GO" id="GO:0046872">
    <property type="term" value="F:metal ion binding"/>
    <property type="evidence" value="ECO:0007669"/>
    <property type="project" value="UniProtKB-KW"/>
</dbReference>
<feature type="site" description="Transition state stabilizer" evidence="1">
    <location>
        <position position="35"/>
    </location>
</feature>
<keyword evidence="1" id="KW-0479">Metal-binding</keyword>
<dbReference type="GO" id="GO:0016114">
    <property type="term" value="P:terpenoid biosynthetic process"/>
    <property type="evidence" value="ECO:0007669"/>
    <property type="project" value="InterPro"/>
</dbReference>
<evidence type="ECO:0000256" key="2">
    <source>
        <dbReference type="RuleBase" id="RU004395"/>
    </source>
</evidence>
<feature type="binding site" evidence="1">
    <location>
        <position position="11"/>
    </location>
    <ligand>
        <name>a divalent metal cation</name>
        <dbReference type="ChEBI" id="CHEBI:60240"/>
    </ligand>
</feature>
<comment type="similarity">
    <text evidence="1 2">Belongs to the IspF family.</text>
</comment>
<evidence type="ECO:0000313" key="4">
    <source>
        <dbReference type="EMBL" id="QMS84907.1"/>
    </source>
</evidence>
<keyword evidence="5" id="KW-1185">Reference proteome</keyword>
<comment type="function">
    <text evidence="1">Involved in the biosynthesis of isopentenyl diphosphate (IPP) and dimethylallyl diphosphate (DMAPP), two major building blocks of isoprenoid compounds. Catalyzes the conversion of 4-diphosphocytidyl-2-C-methyl-D-erythritol 2-phosphate (CDP-ME2P) to 2-C-methyl-D-erythritol 2,4-cyclodiphosphate (ME-CPP) with a corresponding release of cytidine 5-monophosphate (CMP).</text>
</comment>
<proteinExistence type="inferred from homology"/>
<comment type="caution">
    <text evidence="1">Lacks conserved residue(s) required for the propagation of feature annotation.</text>
</comment>
<dbReference type="Proteomes" id="UP000514720">
    <property type="component" value="Chromosome"/>
</dbReference>
<feature type="binding site" evidence="1">
    <location>
        <position position="43"/>
    </location>
    <ligand>
        <name>a divalent metal cation</name>
        <dbReference type="ChEBI" id="CHEBI:60240"/>
    </ligand>
</feature>
<comment type="pathway">
    <text evidence="1">Isoprenoid biosynthesis; isopentenyl diphosphate biosynthesis via DXP pathway; isopentenyl diphosphate from 1-deoxy-D-xylulose 5-phosphate: step 4/6.</text>
</comment>
<dbReference type="EC" id="4.6.1.12" evidence="1 2"/>
<feature type="binding site" evidence="1">
    <location>
        <begin position="35"/>
        <end position="36"/>
    </location>
    <ligand>
        <name>4-CDP-2-C-methyl-D-erythritol 2-phosphate</name>
        <dbReference type="ChEBI" id="CHEBI:57919"/>
    </ligand>
</feature>
<keyword evidence="1 2" id="KW-0414">Isoprene biosynthesis</keyword>
<dbReference type="GO" id="GO:0008685">
    <property type="term" value="F:2-C-methyl-D-erythritol 2,4-cyclodiphosphate synthase activity"/>
    <property type="evidence" value="ECO:0007669"/>
    <property type="project" value="UniProtKB-UniRule"/>
</dbReference>
<comment type="catalytic activity">
    <reaction evidence="1 2">
        <text>4-CDP-2-C-methyl-D-erythritol 2-phosphate = 2-C-methyl-D-erythritol 2,4-cyclic diphosphate + CMP</text>
        <dbReference type="Rhea" id="RHEA:23864"/>
        <dbReference type="ChEBI" id="CHEBI:57919"/>
        <dbReference type="ChEBI" id="CHEBI:58483"/>
        <dbReference type="ChEBI" id="CHEBI:60377"/>
        <dbReference type="EC" id="4.6.1.12"/>
    </reaction>
</comment>
<dbReference type="Pfam" id="PF02542">
    <property type="entry name" value="YgbB"/>
    <property type="match status" value="1"/>
</dbReference>
<dbReference type="CDD" id="cd00554">
    <property type="entry name" value="MECDP_synthase"/>
    <property type="match status" value="1"/>
</dbReference>
<feature type="domain" description="2-C-methyl-D-erythritol 2,4-cyclodiphosphate synthase" evidence="3">
    <location>
        <begin position="2"/>
        <end position="155"/>
    </location>
</feature>
<evidence type="ECO:0000313" key="5">
    <source>
        <dbReference type="Proteomes" id="UP000514720"/>
    </source>
</evidence>
<sequence length="158" mass="17457">MIRIGHSTDTHRLEPGYRLLIGGVRIPHVKGSVGHSDGDCLLHTVCESLIGALSLGDLGSLFPDTSEEFRGINSSLLVRKVMEKIIERGYHVVNIDSTVYLERPKLQQYIPQIRENIASLLHIEPEFVSVKATTGERVGIIGREEAIMTESVVLVSND</sequence>
<dbReference type="EMBL" id="CP048914">
    <property type="protein sequence ID" value="QMS84907.1"/>
    <property type="molecule type" value="Genomic_DNA"/>
</dbReference>
<protein>
    <recommendedName>
        <fullName evidence="1 2">2-C-methyl-D-erythritol 2,4-cyclodiphosphate synthase</fullName>
        <shortName evidence="1">MECDP-synthase</shortName>
        <shortName evidence="1">MECPP-synthase</shortName>
        <shortName evidence="1">MECPS</shortName>
        <ecNumber evidence="1 2">4.6.1.12</ecNumber>
    </recommendedName>
</protein>
<dbReference type="GO" id="GO:0019288">
    <property type="term" value="P:isopentenyl diphosphate biosynthetic process, methylerythritol 4-phosphate pathway"/>
    <property type="evidence" value="ECO:0007669"/>
    <property type="project" value="UniProtKB-UniRule"/>
</dbReference>
<accession>A0A7L7KQE5</accession>
<dbReference type="InterPro" id="IPR036571">
    <property type="entry name" value="MECDP_synthase_sf"/>
</dbReference>
<comment type="subunit">
    <text evidence="1">Homotrimer.</text>
</comment>
<feature type="binding site" evidence="1">
    <location>
        <begin position="57"/>
        <end position="59"/>
    </location>
    <ligand>
        <name>4-CDP-2-C-methyl-D-erythritol 2-phosphate</name>
        <dbReference type="ChEBI" id="CHEBI:57919"/>
    </ligand>
</feature>
<dbReference type="UniPathway" id="UPA00056">
    <property type="reaction ID" value="UER00095"/>
</dbReference>
<dbReference type="PANTHER" id="PTHR43181:SF1">
    <property type="entry name" value="2-C-METHYL-D-ERYTHRITOL 2,4-CYCLODIPHOSPHATE SYNTHASE, CHLOROPLASTIC"/>
    <property type="match status" value="1"/>
</dbReference>
<keyword evidence="1 2" id="KW-0456">Lyase</keyword>
<feature type="site" description="Transition state stabilizer" evidence="1">
    <location>
        <position position="134"/>
    </location>
</feature>
<feature type="binding site" evidence="1">
    <location>
        <position position="143"/>
    </location>
    <ligand>
        <name>4-CDP-2-C-methyl-D-erythritol 2-phosphate</name>
        <dbReference type="ChEBI" id="CHEBI:57919"/>
    </ligand>
</feature>
<reference evidence="4 5" key="1">
    <citation type="submission" date="2020-02" db="EMBL/GenBank/DDBJ databases">
        <authorList>
            <person name="Zheng R.K."/>
            <person name="Sun C.M."/>
        </authorList>
    </citation>
    <scope>NUCLEOTIDE SEQUENCE [LARGE SCALE GENOMIC DNA]</scope>
    <source>
        <strain evidence="5">zrk13</strain>
    </source>
</reference>
<dbReference type="KEGG" id="xcl:G4Z02_03775"/>